<accession>A0A1V8T4H1</accession>
<dbReference type="STRING" id="1507870.A0A1V8T4H1"/>
<sequence length="486" mass="54670">MPPSRNPAGMAATAANTMGAVNRITREMANIQTSGDLSLAAACRDTDVRKMRALIIGPPETPYEFGFYEFEIHFPRAYPIEPPTVTCITTNGGKCRFNPNIYAQGKVCLSILGTWRGEEGEQWSSAQGLESVLLSIQSLMSSNPYENEPGFERFKLEDKDAAAYAQKIRHESLRISVITRLEQILGIDTRKSEDPETPPVPDTTCGSADVFGENDVATPATDPSVYEYDAESSYRALDLTPWDPFPDLLKRRFLWYYDAYIATIDKSSKEQKDGKAFALTRFEDLHNGMAGTYQYLNLRARLDRIRRSLASECDAWKLAGAKQAKDSTQLATQLAFQFKQLGYKWNDSTYSGSRLEISLPDSSNPFVWHLTLFGEPSTNLDGGVFNLSFTVPPNFPEAWPRVYFDTPMYHHRISASTGTLCYFPVKEDEIGSHLEGIVKAIEDKEPRFDPRIMVNPDASALYWGGDEKRKIYHRKVRRSAQDSMGC</sequence>
<keyword evidence="1" id="KW-0833">Ubl conjugation pathway</keyword>
<evidence type="ECO:0000313" key="4">
    <source>
        <dbReference type="EMBL" id="OQO06250.1"/>
    </source>
</evidence>
<evidence type="ECO:0000256" key="2">
    <source>
        <dbReference type="SAM" id="MobiDB-lite"/>
    </source>
</evidence>
<evidence type="ECO:0000259" key="3">
    <source>
        <dbReference type="PROSITE" id="PS50127"/>
    </source>
</evidence>
<feature type="region of interest" description="Disordered" evidence="2">
    <location>
        <begin position="190"/>
        <end position="216"/>
    </location>
</feature>
<feature type="domain" description="UBC core" evidence="3">
    <location>
        <begin position="329"/>
        <end position="485"/>
    </location>
</feature>
<dbReference type="InterPro" id="IPR050113">
    <property type="entry name" value="Ub_conjugating_enzyme"/>
</dbReference>
<proteinExistence type="predicted"/>
<reference evidence="5" key="1">
    <citation type="submission" date="2017-03" db="EMBL/GenBank/DDBJ databases">
        <title>Genomes of endolithic fungi from Antarctica.</title>
        <authorList>
            <person name="Coleine C."/>
            <person name="Masonjones S."/>
            <person name="Stajich J.E."/>
        </authorList>
    </citation>
    <scope>NUCLEOTIDE SEQUENCE [LARGE SCALE GENOMIC DNA]</scope>
    <source>
        <strain evidence="5">CCFEE 5527</strain>
    </source>
</reference>
<comment type="caution">
    <text evidence="4">The sequence shown here is derived from an EMBL/GenBank/DDBJ whole genome shotgun (WGS) entry which is preliminary data.</text>
</comment>
<evidence type="ECO:0000313" key="5">
    <source>
        <dbReference type="Proteomes" id="UP000192596"/>
    </source>
</evidence>
<feature type="domain" description="UBC core" evidence="3">
    <location>
        <begin position="19"/>
        <end position="177"/>
    </location>
</feature>
<dbReference type="CDD" id="cd23809">
    <property type="entry name" value="UBCc_UBE2Z"/>
    <property type="match status" value="1"/>
</dbReference>
<name>A0A1V8T4H1_9PEZI</name>
<organism evidence="4 5">
    <name type="scientific">Cryoendolithus antarcticus</name>
    <dbReference type="NCBI Taxonomy" id="1507870"/>
    <lineage>
        <taxon>Eukaryota</taxon>
        <taxon>Fungi</taxon>
        <taxon>Dikarya</taxon>
        <taxon>Ascomycota</taxon>
        <taxon>Pezizomycotina</taxon>
        <taxon>Dothideomycetes</taxon>
        <taxon>Dothideomycetidae</taxon>
        <taxon>Cladosporiales</taxon>
        <taxon>Cladosporiaceae</taxon>
        <taxon>Cryoendolithus</taxon>
    </lineage>
</organism>
<dbReference type="Pfam" id="PF00179">
    <property type="entry name" value="UQ_con"/>
    <property type="match status" value="2"/>
</dbReference>
<dbReference type="PROSITE" id="PS50127">
    <property type="entry name" value="UBC_2"/>
    <property type="match status" value="2"/>
</dbReference>
<dbReference type="InParanoid" id="A0A1V8T4H1"/>
<dbReference type="OrthoDB" id="1926878at2759"/>
<dbReference type="InterPro" id="IPR016135">
    <property type="entry name" value="UBQ-conjugating_enzyme/RWD"/>
</dbReference>
<dbReference type="PANTHER" id="PTHR24067">
    <property type="entry name" value="UBIQUITIN-CONJUGATING ENZYME E2"/>
    <property type="match status" value="1"/>
</dbReference>
<dbReference type="Gene3D" id="3.10.110.10">
    <property type="entry name" value="Ubiquitin Conjugating Enzyme"/>
    <property type="match status" value="2"/>
</dbReference>
<dbReference type="SMART" id="SM00212">
    <property type="entry name" value="UBCc"/>
    <property type="match status" value="2"/>
</dbReference>
<dbReference type="CDD" id="cd00195">
    <property type="entry name" value="UBCc_UEV"/>
    <property type="match status" value="1"/>
</dbReference>
<dbReference type="SUPFAM" id="SSF54495">
    <property type="entry name" value="UBC-like"/>
    <property type="match status" value="2"/>
</dbReference>
<keyword evidence="5" id="KW-1185">Reference proteome</keyword>
<evidence type="ECO:0000256" key="1">
    <source>
        <dbReference type="ARBA" id="ARBA00022786"/>
    </source>
</evidence>
<dbReference type="EMBL" id="NAJO01000017">
    <property type="protein sequence ID" value="OQO06250.1"/>
    <property type="molecule type" value="Genomic_DNA"/>
</dbReference>
<dbReference type="Proteomes" id="UP000192596">
    <property type="component" value="Unassembled WGS sequence"/>
</dbReference>
<gene>
    <name evidence="4" type="ORF">B0A48_08838</name>
</gene>
<dbReference type="InterPro" id="IPR000608">
    <property type="entry name" value="UBC"/>
</dbReference>
<protein>
    <recommendedName>
        <fullName evidence="3">UBC core domain-containing protein</fullName>
    </recommendedName>
</protein>
<dbReference type="AlphaFoldDB" id="A0A1V8T4H1"/>